<sequence length="146" mass="16179">MEQQSITTVAAAAQPLSPQSSDRPEGVQETPRKVKLSLKILQEQILELENETHMLLKRLEQLEQRLPPLPSSQDEAAASFESPAPEWTTVMPSGAAIPAPAERTSASGNEYALTVVPQAMLLPRSARHPAPKRTFWRRLLPLRSRP</sequence>
<evidence type="ECO:0000256" key="1">
    <source>
        <dbReference type="SAM" id="Coils"/>
    </source>
</evidence>
<dbReference type="OrthoDB" id="2608012at2"/>
<evidence type="ECO:0000256" key="2">
    <source>
        <dbReference type="SAM" id="MobiDB-lite"/>
    </source>
</evidence>
<name>A0A3B0BNW7_9BACL</name>
<organism evidence="3 4">
    <name type="scientific">Paenibacillus ginsengarvi</name>
    <dbReference type="NCBI Taxonomy" id="400777"/>
    <lineage>
        <taxon>Bacteria</taxon>
        <taxon>Bacillati</taxon>
        <taxon>Bacillota</taxon>
        <taxon>Bacilli</taxon>
        <taxon>Bacillales</taxon>
        <taxon>Paenibacillaceae</taxon>
        <taxon>Paenibacillus</taxon>
    </lineage>
</organism>
<keyword evidence="4" id="KW-1185">Reference proteome</keyword>
<accession>A0A3B0BNW7</accession>
<evidence type="ECO:0000313" key="3">
    <source>
        <dbReference type="EMBL" id="RKN73026.1"/>
    </source>
</evidence>
<evidence type="ECO:0000313" key="4">
    <source>
        <dbReference type="Proteomes" id="UP000282311"/>
    </source>
</evidence>
<feature type="coiled-coil region" evidence="1">
    <location>
        <begin position="38"/>
        <end position="65"/>
    </location>
</feature>
<gene>
    <name evidence="3" type="ORF">D7M11_28165</name>
</gene>
<feature type="region of interest" description="Disordered" evidence="2">
    <location>
        <begin position="1"/>
        <end position="31"/>
    </location>
</feature>
<comment type="caution">
    <text evidence="3">The sequence shown here is derived from an EMBL/GenBank/DDBJ whole genome shotgun (WGS) entry which is preliminary data.</text>
</comment>
<dbReference type="EMBL" id="RBAH01000026">
    <property type="protein sequence ID" value="RKN73026.1"/>
    <property type="molecule type" value="Genomic_DNA"/>
</dbReference>
<feature type="compositionally biased region" description="Basic and acidic residues" evidence="2">
    <location>
        <begin position="22"/>
        <end position="31"/>
    </location>
</feature>
<dbReference type="AlphaFoldDB" id="A0A3B0BNW7"/>
<protein>
    <submittedName>
        <fullName evidence="3">Uncharacterized protein</fullName>
    </submittedName>
</protein>
<proteinExistence type="predicted"/>
<keyword evidence="1" id="KW-0175">Coiled coil</keyword>
<reference evidence="3 4" key="1">
    <citation type="journal article" date="2007" name="Int. J. Syst. Evol. Microbiol.">
        <title>Paenibacillus ginsengarvi sp. nov., isolated from soil from ginseng cultivation.</title>
        <authorList>
            <person name="Yoon M.H."/>
            <person name="Ten L.N."/>
            <person name="Im W.T."/>
        </authorList>
    </citation>
    <scope>NUCLEOTIDE SEQUENCE [LARGE SCALE GENOMIC DNA]</scope>
    <source>
        <strain evidence="3 4">KCTC 13059</strain>
    </source>
</reference>
<dbReference type="Proteomes" id="UP000282311">
    <property type="component" value="Unassembled WGS sequence"/>
</dbReference>
<dbReference type="RefSeq" id="WP_120750602.1">
    <property type="nucleotide sequence ID" value="NZ_RBAH01000026.1"/>
</dbReference>